<dbReference type="OMA" id="ANAVHAC"/>
<keyword evidence="4" id="KW-1185">Reference proteome</keyword>
<dbReference type="KEGG" id="dcr:108212816"/>
<reference evidence="3" key="2">
    <citation type="submission" date="2022-03" db="EMBL/GenBank/DDBJ databases">
        <title>Draft title - Genomic analysis of global carrot germplasm unveils the trajectory of domestication and the origin of high carotenoid orange carrot.</title>
        <authorList>
            <person name="Iorizzo M."/>
            <person name="Ellison S."/>
            <person name="Senalik D."/>
            <person name="Macko-Podgorni A."/>
            <person name="Grzebelus D."/>
            <person name="Bostan H."/>
            <person name="Rolling W."/>
            <person name="Curaba J."/>
            <person name="Simon P."/>
        </authorList>
    </citation>
    <scope>NUCLEOTIDE SEQUENCE</scope>
    <source>
        <tissue evidence="3">Leaf</tissue>
    </source>
</reference>
<dbReference type="InterPro" id="IPR023213">
    <property type="entry name" value="CAT-like_dom_sf"/>
</dbReference>
<dbReference type="Gene3D" id="3.30.559.10">
    <property type="entry name" value="Chloramphenicol acetyltransferase-like domain"/>
    <property type="match status" value="2"/>
</dbReference>
<dbReference type="PANTHER" id="PTHR31642:SF266">
    <property type="entry name" value="HXXXD-TYPE ACYL-TRANSFERASE FAMILY PROTEIN"/>
    <property type="match status" value="1"/>
</dbReference>
<proteinExistence type="inferred from homology"/>
<protein>
    <submittedName>
        <fullName evidence="2">Uncharacterized protein</fullName>
    </submittedName>
</protein>
<dbReference type="GO" id="GO:0016747">
    <property type="term" value="F:acyltransferase activity, transferring groups other than amino-acyl groups"/>
    <property type="evidence" value="ECO:0007669"/>
    <property type="project" value="TreeGrafter"/>
</dbReference>
<evidence type="ECO:0000256" key="1">
    <source>
        <dbReference type="ARBA" id="ARBA00009861"/>
    </source>
</evidence>
<dbReference type="EMBL" id="CP093345">
    <property type="protein sequence ID" value="WOG94544.1"/>
    <property type="molecule type" value="Genomic_DNA"/>
</dbReference>
<gene>
    <name evidence="2" type="ORF">DCAR_012217</name>
    <name evidence="3" type="ORF">DCAR_0313840</name>
</gene>
<dbReference type="Gramene" id="KZN03461">
    <property type="protein sequence ID" value="KZN03461"/>
    <property type="gene ID" value="DCAR_012217"/>
</dbReference>
<sequence>MGSCEGRVEVMVKRRELVTAVLPVTESRLALSNLDLILPPLEVGIFLCYANSGKNNEMMLSSVRKGLRQVLVPFNALAGEVFLNDEGEPELLCNNRGVDFVEAFADINLRELDIYNPDVSIRDNFVPVREQGVLTVQVTEMKCGGVVIGCNFDHRVADAHSINKFLLAWADLCRSNNIGNNETVTLFKHDQKDHTTFYQHPLVKPRQPSHYDAAINDMYVPIKEGAACNISPPSFELKSRIYHVDALEIEILQALAGPKRSKLESFSALLWKLLAKSSKDDEKRSKLGIVVNGRKCLSNDSSISMENHFGNVLSIPYSDASVGELKSLPLFEIANAVHACVERAANEEHFRGLVDWVEDRRPQRAMSRIYSYLPSESEEPAVVVSSGQRFPVTQLDFGCGIPDFASYYFPWGGCTGYVMPMPSAKNNGDWIVFMHLAQKHLDFVEKEAPEIFKPFVF</sequence>
<name>A0A166C963_DAUCS</name>
<reference evidence="2" key="1">
    <citation type="journal article" date="2016" name="Nat. Genet.">
        <title>A high-quality carrot genome assembly provides new insights into carotenoid accumulation and asterid genome evolution.</title>
        <authorList>
            <person name="Iorizzo M."/>
            <person name="Ellison S."/>
            <person name="Senalik D."/>
            <person name="Zeng P."/>
            <person name="Satapoomin P."/>
            <person name="Huang J."/>
            <person name="Bowman M."/>
            <person name="Iovene M."/>
            <person name="Sanseverino W."/>
            <person name="Cavagnaro P."/>
            <person name="Yildiz M."/>
            <person name="Macko-Podgorni A."/>
            <person name="Moranska E."/>
            <person name="Grzebelus E."/>
            <person name="Grzebelus D."/>
            <person name="Ashrafi H."/>
            <person name="Zheng Z."/>
            <person name="Cheng S."/>
            <person name="Spooner D."/>
            <person name="Van Deynze A."/>
            <person name="Simon P."/>
        </authorList>
    </citation>
    <scope>NUCLEOTIDE SEQUENCE [LARGE SCALE GENOMIC DNA]</scope>
    <source>
        <tissue evidence="2">Leaf</tissue>
    </source>
</reference>
<comment type="similarity">
    <text evidence="1">Belongs to the plant acyltransferase family.</text>
</comment>
<organism evidence="2">
    <name type="scientific">Daucus carota subsp. sativus</name>
    <name type="common">Carrot</name>
    <dbReference type="NCBI Taxonomy" id="79200"/>
    <lineage>
        <taxon>Eukaryota</taxon>
        <taxon>Viridiplantae</taxon>
        <taxon>Streptophyta</taxon>
        <taxon>Embryophyta</taxon>
        <taxon>Tracheophyta</taxon>
        <taxon>Spermatophyta</taxon>
        <taxon>Magnoliopsida</taxon>
        <taxon>eudicotyledons</taxon>
        <taxon>Gunneridae</taxon>
        <taxon>Pentapetalae</taxon>
        <taxon>asterids</taxon>
        <taxon>campanulids</taxon>
        <taxon>Apiales</taxon>
        <taxon>Apiaceae</taxon>
        <taxon>Apioideae</taxon>
        <taxon>Scandiceae</taxon>
        <taxon>Daucinae</taxon>
        <taxon>Daucus</taxon>
        <taxon>Daucus sect. Daucus</taxon>
    </lineage>
</organism>
<dbReference type="OrthoDB" id="1862401at2759"/>
<dbReference type="PANTHER" id="PTHR31642">
    <property type="entry name" value="TRICHOTHECENE 3-O-ACETYLTRANSFERASE"/>
    <property type="match status" value="1"/>
</dbReference>
<evidence type="ECO:0000313" key="2">
    <source>
        <dbReference type="EMBL" id="KZN03461.1"/>
    </source>
</evidence>
<dbReference type="AlphaFoldDB" id="A0A166C963"/>
<dbReference type="InterPro" id="IPR050317">
    <property type="entry name" value="Plant_Fungal_Acyltransferase"/>
</dbReference>
<evidence type="ECO:0000313" key="3">
    <source>
        <dbReference type="EMBL" id="WOG94544.1"/>
    </source>
</evidence>
<evidence type="ECO:0000313" key="4">
    <source>
        <dbReference type="Proteomes" id="UP000077755"/>
    </source>
</evidence>
<dbReference type="Pfam" id="PF02458">
    <property type="entry name" value="Transferase"/>
    <property type="match status" value="1"/>
</dbReference>
<accession>A0A166C963</accession>
<dbReference type="Proteomes" id="UP000077755">
    <property type="component" value="Chromosome 3"/>
</dbReference>
<dbReference type="STRING" id="79200.A0A166C963"/>
<dbReference type="EMBL" id="LNRQ01000003">
    <property type="protein sequence ID" value="KZN03461.1"/>
    <property type="molecule type" value="Genomic_DNA"/>
</dbReference>